<gene>
    <name evidence="2" type="ORF">DRB17_09110</name>
</gene>
<keyword evidence="1" id="KW-1133">Transmembrane helix</keyword>
<dbReference type="Proteomes" id="UP000253941">
    <property type="component" value="Unassembled WGS sequence"/>
</dbReference>
<name>A0A369THK6_9PROT</name>
<evidence type="ECO:0000313" key="2">
    <source>
        <dbReference type="EMBL" id="RDD62386.1"/>
    </source>
</evidence>
<keyword evidence="1" id="KW-0812">Transmembrane</keyword>
<feature type="transmembrane region" description="Helical" evidence="1">
    <location>
        <begin position="86"/>
        <end position="105"/>
    </location>
</feature>
<evidence type="ECO:0000256" key="1">
    <source>
        <dbReference type="SAM" id="Phobius"/>
    </source>
</evidence>
<keyword evidence="3" id="KW-1185">Reference proteome</keyword>
<dbReference type="RefSeq" id="WP_114581899.1">
    <property type="nucleotide sequence ID" value="NZ_QPMH01000006.1"/>
</dbReference>
<organism evidence="2 3">
    <name type="scientific">Ferruginivarius sediminum</name>
    <dbReference type="NCBI Taxonomy" id="2661937"/>
    <lineage>
        <taxon>Bacteria</taxon>
        <taxon>Pseudomonadati</taxon>
        <taxon>Pseudomonadota</taxon>
        <taxon>Alphaproteobacteria</taxon>
        <taxon>Rhodospirillales</taxon>
        <taxon>Rhodospirillaceae</taxon>
        <taxon>Ferruginivarius</taxon>
    </lineage>
</organism>
<accession>A0A369THK6</accession>
<dbReference type="EMBL" id="QPMH01000006">
    <property type="protein sequence ID" value="RDD62386.1"/>
    <property type="molecule type" value="Genomic_DNA"/>
</dbReference>
<dbReference type="AlphaFoldDB" id="A0A369THK6"/>
<evidence type="ECO:0008006" key="4">
    <source>
        <dbReference type="Google" id="ProtNLM"/>
    </source>
</evidence>
<evidence type="ECO:0000313" key="3">
    <source>
        <dbReference type="Proteomes" id="UP000253941"/>
    </source>
</evidence>
<comment type="caution">
    <text evidence="2">The sequence shown here is derived from an EMBL/GenBank/DDBJ whole genome shotgun (WGS) entry which is preliminary data.</text>
</comment>
<protein>
    <recommendedName>
        <fullName evidence="4">DUF1269 domain-containing protein</fullName>
    </recommendedName>
</protein>
<reference evidence="2 3" key="1">
    <citation type="submission" date="2018-07" db="EMBL/GenBank/DDBJ databases">
        <title>Venubactetium sediminum gen. nov., sp. nov., isolated from a marine solar saltern.</title>
        <authorList>
            <person name="Wang S."/>
        </authorList>
    </citation>
    <scope>NUCLEOTIDE SEQUENCE [LARGE SCALE GENOMIC DNA]</scope>
    <source>
        <strain evidence="2 3">WD2A32</strain>
    </source>
</reference>
<feature type="transmembrane region" description="Helical" evidence="1">
    <location>
        <begin position="111"/>
        <end position="131"/>
    </location>
</feature>
<sequence length="195" mass="19745">MAQGGSDNGVREAVGVFHDVQSLQAAIDELLTAGFNQAHLSLMAGKDTVEEKLGHAFTKVAELEDDAAVPRVAYISTESIGDAEGGLIGGLMYVGAIAAAGGIVASGGTMAGAIVAAVLAGGAGGLIGSALDRLIEAHHAHYLQEQLDSGGILLWVRTVDEAHEARATEILKEHSAGDVHVHGVPRPKSVVSGAA</sequence>
<keyword evidence="1" id="KW-0472">Membrane</keyword>
<proteinExistence type="predicted"/>